<dbReference type="RefSeq" id="WP_136455769.1">
    <property type="nucleotide sequence ID" value="NZ_SSWH01000022.1"/>
</dbReference>
<keyword evidence="4" id="KW-1185">Reference proteome</keyword>
<dbReference type="InterPro" id="IPR049492">
    <property type="entry name" value="BD-FAE-like_dom"/>
</dbReference>
<evidence type="ECO:0000259" key="2">
    <source>
        <dbReference type="Pfam" id="PF20434"/>
    </source>
</evidence>
<keyword evidence="1 3" id="KW-0378">Hydrolase</keyword>
<comment type="caution">
    <text evidence="3">The sequence shown here is derived from an EMBL/GenBank/DDBJ whole genome shotgun (WGS) entry which is preliminary data.</text>
</comment>
<dbReference type="PANTHER" id="PTHR48081:SF6">
    <property type="entry name" value="PEPTIDASE S9 PROLYL OLIGOPEPTIDASE CATALYTIC DOMAIN-CONTAINING PROTEIN"/>
    <property type="match status" value="1"/>
</dbReference>
<reference evidence="3 4" key="1">
    <citation type="submission" date="2019-04" db="EMBL/GenBank/DDBJ databases">
        <authorList>
            <person name="Liu Q."/>
            <person name="Xin Y.-H."/>
        </authorList>
    </citation>
    <scope>NUCLEOTIDE SEQUENCE [LARGE SCALE GENOMIC DNA]</scope>
    <source>
        <strain evidence="3 4">AM23</strain>
    </source>
</reference>
<dbReference type="EMBL" id="SSWH01000022">
    <property type="protein sequence ID" value="THJ64625.1"/>
    <property type="molecule type" value="Genomic_DNA"/>
</dbReference>
<dbReference type="InterPro" id="IPR029058">
    <property type="entry name" value="AB_hydrolase_fold"/>
</dbReference>
<dbReference type="Pfam" id="PF20434">
    <property type="entry name" value="BD-FAE"/>
    <property type="match status" value="1"/>
</dbReference>
<dbReference type="OrthoDB" id="9794725at2"/>
<dbReference type="GO" id="GO:0016787">
    <property type="term" value="F:hydrolase activity"/>
    <property type="evidence" value="ECO:0007669"/>
    <property type="project" value="UniProtKB-KW"/>
</dbReference>
<gene>
    <name evidence="3" type="ORF">E8P82_14540</name>
</gene>
<evidence type="ECO:0000313" key="3">
    <source>
        <dbReference type="EMBL" id="THJ64625.1"/>
    </source>
</evidence>
<feature type="domain" description="BD-FAE-like" evidence="2">
    <location>
        <begin position="32"/>
        <end position="169"/>
    </location>
</feature>
<dbReference type="Gene3D" id="3.40.50.1820">
    <property type="entry name" value="alpha/beta hydrolase"/>
    <property type="match status" value="1"/>
</dbReference>
<dbReference type="SUPFAM" id="SSF53474">
    <property type="entry name" value="alpha/beta-Hydrolases"/>
    <property type="match status" value="1"/>
</dbReference>
<dbReference type="InterPro" id="IPR050300">
    <property type="entry name" value="GDXG_lipolytic_enzyme"/>
</dbReference>
<dbReference type="AlphaFoldDB" id="A0A4S5E006"/>
<dbReference type="PANTHER" id="PTHR48081">
    <property type="entry name" value="AB HYDROLASE SUPERFAMILY PROTEIN C4A8.06C"/>
    <property type="match status" value="1"/>
</dbReference>
<name>A0A4S5E006_9MICC</name>
<accession>A0A4S5E006</accession>
<proteinExistence type="predicted"/>
<evidence type="ECO:0000313" key="4">
    <source>
        <dbReference type="Proteomes" id="UP000305233"/>
    </source>
</evidence>
<sequence length="213" mass="22754">MNSSHVIVLPGGGYSELSDNEGEVVAERLRSFGICAGVFRYPVQSRHPGPLEAVRVEIRRVRAVGAKRVALLGFSAGGHLAGHAALAPSAPHEEHVDAAVLCYPVVSMELATHRGSQDELLGADVDLRTRAATSLDRLVTRDAPPFFIWHTAADASVPVEHSYLLGQALAAHAVPHDLHVFAEGEHGIGLAEGSGGAEGWMELAVRWLREQGW</sequence>
<protein>
    <submittedName>
        <fullName evidence="3">Alpha/beta hydrolase</fullName>
    </submittedName>
</protein>
<dbReference type="Proteomes" id="UP000305233">
    <property type="component" value="Unassembled WGS sequence"/>
</dbReference>
<organism evidence="3 4">
    <name type="scientific">Arthrobacter echini</name>
    <dbReference type="NCBI Taxonomy" id="1529066"/>
    <lineage>
        <taxon>Bacteria</taxon>
        <taxon>Bacillati</taxon>
        <taxon>Actinomycetota</taxon>
        <taxon>Actinomycetes</taxon>
        <taxon>Micrococcales</taxon>
        <taxon>Micrococcaceae</taxon>
        <taxon>Arthrobacter</taxon>
    </lineage>
</organism>
<evidence type="ECO:0000256" key="1">
    <source>
        <dbReference type="ARBA" id="ARBA00022801"/>
    </source>
</evidence>